<reference evidence="2" key="1">
    <citation type="submission" date="2011-07" db="EMBL/GenBank/DDBJ databases">
        <authorList>
            <consortium name="Caenorhabditis brenneri Sequencing and Analysis Consortium"/>
            <person name="Wilson R.K."/>
        </authorList>
    </citation>
    <scope>NUCLEOTIDE SEQUENCE [LARGE SCALE GENOMIC DNA]</scope>
    <source>
        <strain evidence="2">PB2801</strain>
    </source>
</reference>
<proteinExistence type="predicted"/>
<gene>
    <name evidence="1" type="ORF">CAEBREN_08845</name>
</gene>
<accession>G0MQ04</accession>
<dbReference type="Proteomes" id="UP000008068">
    <property type="component" value="Unassembled WGS sequence"/>
</dbReference>
<evidence type="ECO:0000313" key="2">
    <source>
        <dbReference type="Proteomes" id="UP000008068"/>
    </source>
</evidence>
<dbReference type="HOGENOM" id="CLU_2998399_0_0_1"/>
<protein>
    <submittedName>
        <fullName evidence="1">Uncharacterized protein</fullName>
    </submittedName>
</protein>
<organism evidence="2">
    <name type="scientific">Caenorhabditis brenneri</name>
    <name type="common">Nematode worm</name>
    <dbReference type="NCBI Taxonomy" id="135651"/>
    <lineage>
        <taxon>Eukaryota</taxon>
        <taxon>Metazoa</taxon>
        <taxon>Ecdysozoa</taxon>
        <taxon>Nematoda</taxon>
        <taxon>Chromadorea</taxon>
        <taxon>Rhabditida</taxon>
        <taxon>Rhabditina</taxon>
        <taxon>Rhabditomorpha</taxon>
        <taxon>Rhabditoidea</taxon>
        <taxon>Rhabditidae</taxon>
        <taxon>Peloderinae</taxon>
        <taxon>Caenorhabditis</taxon>
    </lineage>
</organism>
<evidence type="ECO:0000313" key="1">
    <source>
        <dbReference type="EMBL" id="EGT40864.1"/>
    </source>
</evidence>
<dbReference type="InParanoid" id="G0MQ04"/>
<dbReference type="AlphaFoldDB" id="G0MQ04"/>
<sequence>MPNLPLIVFYVPHSFFTSHPFPLLYEYDNTLWYGVASMAQSLLWRTNCYIKPVFDSH</sequence>
<dbReference type="EMBL" id="GL379806">
    <property type="protein sequence ID" value="EGT40864.1"/>
    <property type="molecule type" value="Genomic_DNA"/>
</dbReference>
<keyword evidence="2" id="KW-1185">Reference proteome</keyword>
<name>G0MQ04_CAEBE</name>